<comment type="caution">
    <text evidence="1">The sequence shown here is derived from an EMBL/GenBank/DDBJ whole genome shotgun (WGS) entry which is preliminary data.</text>
</comment>
<evidence type="ECO:0000313" key="1">
    <source>
        <dbReference type="EMBL" id="KAG4306228.1"/>
    </source>
</evidence>
<proteinExistence type="predicted"/>
<protein>
    <submittedName>
        <fullName evidence="1">Uncharacterized protein</fullName>
    </submittedName>
</protein>
<reference evidence="1 2" key="1">
    <citation type="journal article" date="2021" name="Commun. Biol.">
        <title>Genomic insights into the host specific adaptation of the Pneumocystis genus.</title>
        <authorList>
            <person name="Cisse O.H."/>
            <person name="Ma L."/>
            <person name="Dekker J.P."/>
            <person name="Khil P.P."/>
            <person name="Youn J.-H."/>
            <person name="Brenchley J.M."/>
            <person name="Blair R."/>
            <person name="Pahar B."/>
            <person name="Chabe M."/>
            <person name="Van Rompay K.K.A."/>
            <person name="Keesler R."/>
            <person name="Sukura A."/>
            <person name="Hirsch V."/>
            <person name="Kutty G."/>
            <person name="Liu Y."/>
            <person name="Peng L."/>
            <person name="Chen J."/>
            <person name="Song J."/>
            <person name="Weissenbacher-Lang C."/>
            <person name="Xu J."/>
            <person name="Upham N.S."/>
            <person name="Stajich J.E."/>
            <person name="Cuomo C.A."/>
            <person name="Cushion M.T."/>
            <person name="Kovacs J.A."/>
        </authorList>
    </citation>
    <scope>NUCLEOTIDE SEQUENCE [LARGE SCALE GENOMIC DNA]</scope>
    <source>
        <strain evidence="1 2">RABM</strain>
    </source>
</reference>
<dbReference type="EMBL" id="JABTEG010000001">
    <property type="protein sequence ID" value="KAG4306228.1"/>
    <property type="molecule type" value="Genomic_DNA"/>
</dbReference>
<gene>
    <name evidence="1" type="ORF">PORY_000216</name>
</gene>
<accession>A0ACB7CGJ5</accession>
<name>A0ACB7CGJ5_9ASCO</name>
<organism evidence="1 2">
    <name type="scientific">Pneumocystis oryctolagi</name>
    <dbReference type="NCBI Taxonomy" id="42067"/>
    <lineage>
        <taxon>Eukaryota</taxon>
        <taxon>Fungi</taxon>
        <taxon>Dikarya</taxon>
        <taxon>Ascomycota</taxon>
        <taxon>Taphrinomycotina</taxon>
        <taxon>Pneumocystomycetes</taxon>
        <taxon>Pneumocystaceae</taxon>
        <taxon>Pneumocystis</taxon>
    </lineage>
</organism>
<evidence type="ECO:0000313" key="2">
    <source>
        <dbReference type="Proteomes" id="UP000768646"/>
    </source>
</evidence>
<keyword evidence="2" id="KW-1185">Reference proteome</keyword>
<dbReference type="Proteomes" id="UP000768646">
    <property type="component" value="Unassembled WGS sequence"/>
</dbReference>
<sequence>MTNRKACISKNADIPVIFIEDSPKNENHHLIFSKKNRLEKWDNHDKEDECFILETDSQISLKKAKLNQDEHSIIDISSSPLINLMNEQDDEIDDFSSVSTIEEKCSEQRNHLPHTISILSAVDEFSLNIIKSAQVTGAKNNPDGQDMLDNSKNNCELKDNAMINQKMLEKVSLNLSLFSLLKKQTRKKIEKKRSLSLKNVNKHKSKKECIKEMIVNIDKNILSSPLGPILSDLFKKEECEFNVWSSPVPNLISWKRKVVAEYDEKLGYFVPIPETIRTEKHILVYMKASELLKIKSDSCMDELVKQLTKEFPDSKIIYMIESIDALLRKIKNSRNRRYISAIRANIETNNSEPISIQSDEIDDEQIENMMLRLQLVHNAFIVNTSSIENSAEWIYILTSDISTIPYKKIKLQLSTSFCMESGQIKTGVDPKDTYNKLLQTIHKVTPQIADVIIQKYPKISHLVSSFHENGPDALSDITIGNLTKRKIGPVLSKRIFHAFMTSDSTASAI</sequence>